<keyword evidence="2" id="KW-0808">Transferase</keyword>
<evidence type="ECO:0000313" key="4">
    <source>
        <dbReference type="EMBL" id="MCU6744471.1"/>
    </source>
</evidence>
<dbReference type="RefSeq" id="WP_262574540.1">
    <property type="nucleotide sequence ID" value="NZ_JAOQKJ010000006.1"/>
</dbReference>
<sequence>MQNESNFHPHTHIEYFNPDVTSLAKAYQDSSSALSHFHAGKYYDSFDDFIKKEAVQYQNSGDGVSYVVWNVFYDDTGQEEKREIVAYYTLSTTSIPYEDRIRLDPDEAQKYNKEFDIQICGIPAIEIKMFAVNEKYQNLFYQYDNEDLPIAAWIMRNIIYHTNSLLTDVIGFKALFLHAIPEAESFYLKNGFHPMEINMKPLHSVDSEFTPMYLSLREIHMIYDD</sequence>
<accession>A0ABT2T358</accession>
<evidence type="ECO:0000256" key="2">
    <source>
        <dbReference type="ARBA" id="ARBA00022679"/>
    </source>
</evidence>
<protein>
    <recommendedName>
        <fullName evidence="6">GNAT family N-acetyltransferase</fullName>
    </recommendedName>
</protein>
<dbReference type="PANTHER" id="PTHR36449:SF1">
    <property type="entry name" value="ACETYLTRANSFERASE"/>
    <property type="match status" value="1"/>
</dbReference>
<proteinExistence type="predicted"/>
<evidence type="ECO:0000256" key="1">
    <source>
        <dbReference type="ARBA" id="ARBA00022649"/>
    </source>
</evidence>
<organism evidence="4 5">
    <name type="scientific">Suilimivivens aceti</name>
    <dbReference type="NCBI Taxonomy" id="2981774"/>
    <lineage>
        <taxon>Bacteria</taxon>
        <taxon>Bacillati</taxon>
        <taxon>Bacillota</taxon>
        <taxon>Clostridia</taxon>
        <taxon>Lachnospirales</taxon>
        <taxon>Lachnospiraceae</taxon>
        <taxon>Suilimivivens</taxon>
    </lineage>
</organism>
<reference evidence="4 5" key="1">
    <citation type="journal article" date="2021" name="ISME Commun">
        <title>Automated analysis of genomic sequences facilitates high-throughput and comprehensive description of bacteria.</title>
        <authorList>
            <person name="Hitch T.C.A."/>
        </authorList>
    </citation>
    <scope>NUCLEOTIDE SEQUENCE [LARGE SCALE GENOMIC DNA]</scope>
    <source>
        <strain evidence="4 5">Sanger_18</strain>
    </source>
</reference>
<keyword evidence="1" id="KW-1277">Toxin-antitoxin system</keyword>
<evidence type="ECO:0000256" key="3">
    <source>
        <dbReference type="ARBA" id="ARBA00023315"/>
    </source>
</evidence>
<comment type="caution">
    <text evidence="4">The sequence shown here is derived from an EMBL/GenBank/DDBJ whole genome shotgun (WGS) entry which is preliminary data.</text>
</comment>
<dbReference type="Gene3D" id="3.40.630.30">
    <property type="match status" value="1"/>
</dbReference>
<gene>
    <name evidence="4" type="ORF">OCV77_08180</name>
</gene>
<keyword evidence="3" id="KW-0012">Acyltransferase</keyword>
<dbReference type="InterPro" id="IPR016181">
    <property type="entry name" value="Acyl_CoA_acyltransferase"/>
</dbReference>
<dbReference type="PANTHER" id="PTHR36449">
    <property type="entry name" value="ACETYLTRANSFERASE-RELATED"/>
    <property type="match status" value="1"/>
</dbReference>
<dbReference type="Proteomes" id="UP001652432">
    <property type="component" value="Unassembled WGS sequence"/>
</dbReference>
<dbReference type="EMBL" id="JAOQKJ010000006">
    <property type="protein sequence ID" value="MCU6744471.1"/>
    <property type="molecule type" value="Genomic_DNA"/>
</dbReference>
<name>A0ABT2T358_9FIRM</name>
<evidence type="ECO:0008006" key="6">
    <source>
        <dbReference type="Google" id="ProtNLM"/>
    </source>
</evidence>
<keyword evidence="5" id="KW-1185">Reference proteome</keyword>
<dbReference type="SUPFAM" id="SSF55729">
    <property type="entry name" value="Acyl-CoA N-acyltransferases (Nat)"/>
    <property type="match status" value="1"/>
</dbReference>
<evidence type="ECO:0000313" key="5">
    <source>
        <dbReference type="Proteomes" id="UP001652432"/>
    </source>
</evidence>